<evidence type="ECO:0000313" key="1">
    <source>
        <dbReference type="EMBL" id="PQA56351.1"/>
    </source>
</evidence>
<keyword evidence="2" id="KW-1185">Reference proteome</keyword>
<dbReference type="AlphaFoldDB" id="A0A2S7IJ55"/>
<protein>
    <submittedName>
        <fullName evidence="1">Uncharacterized protein</fullName>
    </submittedName>
</protein>
<accession>A0A2S7IJ55</accession>
<dbReference type="Proteomes" id="UP000239590">
    <property type="component" value="Unassembled WGS sequence"/>
</dbReference>
<dbReference type="EMBL" id="PTRA01000003">
    <property type="protein sequence ID" value="PQA56351.1"/>
    <property type="molecule type" value="Genomic_DNA"/>
</dbReference>
<organism evidence="1 2">
    <name type="scientific">Siphonobacter curvatus</name>
    <dbReference type="NCBI Taxonomy" id="2094562"/>
    <lineage>
        <taxon>Bacteria</taxon>
        <taxon>Pseudomonadati</taxon>
        <taxon>Bacteroidota</taxon>
        <taxon>Cytophagia</taxon>
        <taxon>Cytophagales</taxon>
        <taxon>Cytophagaceae</taxon>
        <taxon>Siphonobacter</taxon>
    </lineage>
</organism>
<gene>
    <name evidence="1" type="ORF">C5O19_18610</name>
</gene>
<sequence length="66" mass="7942">MIQELIHSLPFAKRAMIPFLSYALAHKKKDIMKEMGRKTYHHIFIGKIEYEVIRHQTWLEINKKSC</sequence>
<reference evidence="2" key="1">
    <citation type="submission" date="2018-02" db="EMBL/GenBank/DDBJ databases">
        <title>Genome sequencing of Solimonas sp. HR-BB.</title>
        <authorList>
            <person name="Lee Y."/>
            <person name="Jeon C.O."/>
        </authorList>
    </citation>
    <scope>NUCLEOTIDE SEQUENCE [LARGE SCALE GENOMIC DNA]</scope>
    <source>
        <strain evidence="2">HR-U</strain>
    </source>
</reference>
<comment type="caution">
    <text evidence="1">The sequence shown here is derived from an EMBL/GenBank/DDBJ whole genome shotgun (WGS) entry which is preliminary data.</text>
</comment>
<name>A0A2S7IJ55_9BACT</name>
<proteinExistence type="predicted"/>
<evidence type="ECO:0000313" key="2">
    <source>
        <dbReference type="Proteomes" id="UP000239590"/>
    </source>
</evidence>